<dbReference type="InterPro" id="IPR011701">
    <property type="entry name" value="MFS"/>
</dbReference>
<feature type="transmembrane region" description="Helical" evidence="4">
    <location>
        <begin position="71"/>
        <end position="96"/>
    </location>
</feature>
<feature type="transmembrane region" description="Helical" evidence="4">
    <location>
        <begin position="242"/>
        <end position="270"/>
    </location>
</feature>
<proteinExistence type="predicted"/>
<keyword evidence="1 4" id="KW-0812">Transmembrane</keyword>
<dbReference type="PANTHER" id="PTHR23121">
    <property type="entry name" value="SODIUM-DEPENDENT GLUCOSE TRANSPORTER 1"/>
    <property type="match status" value="1"/>
</dbReference>
<dbReference type="AlphaFoldDB" id="A0A2T7P8R6"/>
<protein>
    <recommendedName>
        <fullName evidence="7">Major facilitator superfamily (MFS) profile domain-containing protein</fullName>
    </recommendedName>
</protein>
<dbReference type="PANTHER" id="PTHR23121:SF9">
    <property type="entry name" value="SODIUM-DEPENDENT GLUCOSE TRANSPORTER 1"/>
    <property type="match status" value="1"/>
</dbReference>
<dbReference type="STRING" id="400727.A0A2T7P8R6"/>
<dbReference type="GO" id="GO:0022857">
    <property type="term" value="F:transmembrane transporter activity"/>
    <property type="evidence" value="ECO:0007669"/>
    <property type="project" value="InterPro"/>
</dbReference>
<evidence type="ECO:0000313" key="6">
    <source>
        <dbReference type="Proteomes" id="UP000245119"/>
    </source>
</evidence>
<feature type="transmembrane region" description="Helical" evidence="4">
    <location>
        <begin position="214"/>
        <end position="236"/>
    </location>
</feature>
<evidence type="ECO:0000313" key="5">
    <source>
        <dbReference type="EMBL" id="PVD29812.1"/>
    </source>
</evidence>
<evidence type="ECO:0000256" key="4">
    <source>
        <dbReference type="SAM" id="Phobius"/>
    </source>
</evidence>
<gene>
    <name evidence="5" type="ORF">C0Q70_09069</name>
</gene>
<sequence>MLRANKPKGLRHPGPFCLHDFCRDDHHLGTSVLVDAPGKDKTKEKRKRQPRFLPLQRRRRRRGRAKITRDAGGLPVGLAHVTLAWTCVFFVLYYAVERSFVSFLPMFVVQHLRWTKADASLLTSVFWTSLAMARFLSIFLVRVVSTVAILTFCCAFFVASLVGMLLVSMVTATAHAHWSVWMCVVLSGAASAGIVPTTLSWVEDELLCVTGRTLAVIAVTSSLGSIANPLLLGFLIEHYGALWFWYILLGEATASAFALLLLLLFSQLYLRPRFGSRRQRKLLAANLVVVKVEKDSGLGKSPNVRQWKTVLLD</sequence>
<reference evidence="5 6" key="1">
    <citation type="submission" date="2018-04" db="EMBL/GenBank/DDBJ databases">
        <title>The genome of golden apple snail Pomacea canaliculata provides insight into stress tolerance and invasive adaptation.</title>
        <authorList>
            <person name="Liu C."/>
            <person name="Liu B."/>
            <person name="Ren Y."/>
            <person name="Zhang Y."/>
            <person name="Wang H."/>
            <person name="Li S."/>
            <person name="Jiang F."/>
            <person name="Yin L."/>
            <person name="Zhang G."/>
            <person name="Qian W."/>
            <person name="Fan W."/>
        </authorList>
    </citation>
    <scope>NUCLEOTIDE SEQUENCE [LARGE SCALE GENOMIC DNA]</scope>
    <source>
        <strain evidence="5">SZHN2017</strain>
        <tissue evidence="5">Muscle</tissue>
    </source>
</reference>
<feature type="transmembrane region" description="Helical" evidence="4">
    <location>
        <begin position="121"/>
        <end position="141"/>
    </location>
</feature>
<dbReference type="EMBL" id="PZQS01000005">
    <property type="protein sequence ID" value="PVD29812.1"/>
    <property type="molecule type" value="Genomic_DNA"/>
</dbReference>
<organism evidence="5 6">
    <name type="scientific">Pomacea canaliculata</name>
    <name type="common">Golden apple snail</name>
    <dbReference type="NCBI Taxonomy" id="400727"/>
    <lineage>
        <taxon>Eukaryota</taxon>
        <taxon>Metazoa</taxon>
        <taxon>Spiralia</taxon>
        <taxon>Lophotrochozoa</taxon>
        <taxon>Mollusca</taxon>
        <taxon>Gastropoda</taxon>
        <taxon>Caenogastropoda</taxon>
        <taxon>Architaenioglossa</taxon>
        <taxon>Ampullarioidea</taxon>
        <taxon>Ampullariidae</taxon>
        <taxon>Pomacea</taxon>
    </lineage>
</organism>
<keyword evidence="3 4" id="KW-0472">Membrane</keyword>
<accession>A0A2T7P8R6</accession>
<dbReference type="Proteomes" id="UP000245119">
    <property type="component" value="Linkage Group LG5"/>
</dbReference>
<comment type="caution">
    <text evidence="5">The sequence shown here is derived from an EMBL/GenBank/DDBJ whole genome shotgun (WGS) entry which is preliminary data.</text>
</comment>
<feature type="transmembrane region" description="Helical" evidence="4">
    <location>
        <begin position="178"/>
        <end position="202"/>
    </location>
</feature>
<feature type="transmembrane region" description="Helical" evidence="4">
    <location>
        <begin position="148"/>
        <end position="172"/>
    </location>
</feature>
<keyword evidence="6" id="KW-1185">Reference proteome</keyword>
<name>A0A2T7P8R6_POMCA</name>
<evidence type="ECO:0000256" key="2">
    <source>
        <dbReference type="ARBA" id="ARBA00022989"/>
    </source>
</evidence>
<dbReference type="Gene3D" id="1.20.1250.20">
    <property type="entry name" value="MFS general substrate transporter like domains"/>
    <property type="match status" value="1"/>
</dbReference>
<dbReference type="Pfam" id="PF07690">
    <property type="entry name" value="MFS_1"/>
    <property type="match status" value="1"/>
</dbReference>
<dbReference type="SUPFAM" id="SSF103473">
    <property type="entry name" value="MFS general substrate transporter"/>
    <property type="match status" value="1"/>
</dbReference>
<evidence type="ECO:0000256" key="3">
    <source>
        <dbReference type="ARBA" id="ARBA00023136"/>
    </source>
</evidence>
<keyword evidence="2 4" id="KW-1133">Transmembrane helix</keyword>
<dbReference type="OrthoDB" id="9626824at2759"/>
<dbReference type="InterPro" id="IPR036259">
    <property type="entry name" value="MFS_trans_sf"/>
</dbReference>
<evidence type="ECO:0000256" key="1">
    <source>
        <dbReference type="ARBA" id="ARBA00022692"/>
    </source>
</evidence>
<evidence type="ECO:0008006" key="7">
    <source>
        <dbReference type="Google" id="ProtNLM"/>
    </source>
</evidence>